<dbReference type="AlphaFoldDB" id="A0A2M7ALM7"/>
<keyword evidence="1" id="KW-0472">Membrane</keyword>
<evidence type="ECO:0000256" key="1">
    <source>
        <dbReference type="SAM" id="Phobius"/>
    </source>
</evidence>
<feature type="transmembrane region" description="Helical" evidence="1">
    <location>
        <begin position="36"/>
        <end position="57"/>
    </location>
</feature>
<feature type="transmembrane region" description="Helical" evidence="1">
    <location>
        <begin position="139"/>
        <end position="158"/>
    </location>
</feature>
<reference evidence="3" key="1">
    <citation type="submission" date="2017-09" db="EMBL/GenBank/DDBJ databases">
        <title>Depth-based differentiation of microbial function through sediment-hosted aquifers and enrichment of novel symbionts in the deep terrestrial subsurface.</title>
        <authorList>
            <person name="Probst A.J."/>
            <person name="Ladd B."/>
            <person name="Jarett J.K."/>
            <person name="Geller-Mcgrath D.E."/>
            <person name="Sieber C.M.K."/>
            <person name="Emerson J.B."/>
            <person name="Anantharaman K."/>
            <person name="Thomas B.C."/>
            <person name="Malmstrom R."/>
            <person name="Stieglmeier M."/>
            <person name="Klingl A."/>
            <person name="Woyke T."/>
            <person name="Ryan C.M."/>
            <person name="Banfield J.F."/>
        </authorList>
    </citation>
    <scope>NUCLEOTIDE SEQUENCE [LARGE SCALE GENOMIC DNA]</scope>
</reference>
<name>A0A2M7ALM7_UNCKA</name>
<proteinExistence type="predicted"/>
<gene>
    <name evidence="2" type="ORF">COS81_04470</name>
</gene>
<dbReference type="EMBL" id="PEWD01000084">
    <property type="protein sequence ID" value="PIU68292.1"/>
    <property type="molecule type" value="Genomic_DNA"/>
</dbReference>
<organism evidence="2 3">
    <name type="scientific">candidate division WWE3 bacterium CG06_land_8_20_14_3_00_42_16</name>
    <dbReference type="NCBI Taxonomy" id="1975083"/>
    <lineage>
        <taxon>Bacteria</taxon>
        <taxon>Katanobacteria</taxon>
    </lineage>
</organism>
<keyword evidence="1" id="KW-0812">Transmembrane</keyword>
<feature type="transmembrane region" description="Helical" evidence="1">
    <location>
        <begin position="99"/>
        <end position="119"/>
    </location>
</feature>
<comment type="caution">
    <text evidence="2">The sequence shown here is derived from an EMBL/GenBank/DDBJ whole genome shotgun (WGS) entry which is preliminary data.</text>
</comment>
<feature type="transmembrane region" description="Helical" evidence="1">
    <location>
        <begin position="69"/>
        <end position="92"/>
    </location>
</feature>
<feature type="transmembrane region" description="Helical" evidence="1">
    <location>
        <begin position="198"/>
        <end position="218"/>
    </location>
</feature>
<keyword evidence="1" id="KW-1133">Transmembrane helix</keyword>
<evidence type="ECO:0000313" key="3">
    <source>
        <dbReference type="Proteomes" id="UP000229916"/>
    </source>
</evidence>
<sequence length="230" mass="25104">MVPSNLSLGLTAIFLIGSGIWVLSSYFKQRNYILGYFSYFLLGIGGASAIWALGSFLVDKNPGITALSYPIGLLLGGIGITYFTRVGLNLIIPKYEKPIFWMFMAGNTISTLTMFFEVIVPERTAEGVVIWNISPTRGLWIVVIGVVITLFNLILFSLEAARVKNKILKIRAILIDLALVFYMGGGLAHNIVETETQTILADVTTAFGAAILLVAVYLQTLSRKVGKSKS</sequence>
<feature type="transmembrane region" description="Helical" evidence="1">
    <location>
        <begin position="6"/>
        <end position="24"/>
    </location>
</feature>
<evidence type="ECO:0000313" key="2">
    <source>
        <dbReference type="EMBL" id="PIU68292.1"/>
    </source>
</evidence>
<dbReference type="Proteomes" id="UP000229916">
    <property type="component" value="Unassembled WGS sequence"/>
</dbReference>
<evidence type="ECO:0008006" key="4">
    <source>
        <dbReference type="Google" id="ProtNLM"/>
    </source>
</evidence>
<feature type="transmembrane region" description="Helical" evidence="1">
    <location>
        <begin position="170"/>
        <end position="192"/>
    </location>
</feature>
<accession>A0A2M7ALM7</accession>
<protein>
    <recommendedName>
        <fullName evidence="4">Histidine kinase N-terminal 7TM region domain-containing protein</fullName>
    </recommendedName>
</protein>